<protein>
    <submittedName>
        <fullName evidence="9">DNA-binding response regulator</fullName>
    </submittedName>
</protein>
<gene>
    <name evidence="9" type="ORF">CXF42_07780</name>
    <name evidence="8" type="ORF">CXF48_05570</name>
</gene>
<evidence type="ECO:0000313" key="8">
    <source>
        <dbReference type="EMBL" id="RRO86739.1"/>
    </source>
</evidence>
<dbReference type="PRINTS" id="PR00038">
    <property type="entry name" value="HTHLUXR"/>
</dbReference>
<evidence type="ECO:0000313" key="9">
    <source>
        <dbReference type="EMBL" id="RRQ03252.1"/>
    </source>
</evidence>
<dbReference type="PROSITE" id="PS50110">
    <property type="entry name" value="RESPONSE_REGULATORY"/>
    <property type="match status" value="1"/>
</dbReference>
<dbReference type="InterPro" id="IPR011006">
    <property type="entry name" value="CheY-like_superfamily"/>
</dbReference>
<evidence type="ECO:0000313" key="10">
    <source>
        <dbReference type="Proteomes" id="UP000276526"/>
    </source>
</evidence>
<dbReference type="PANTHER" id="PTHR43214">
    <property type="entry name" value="TWO-COMPONENT RESPONSE REGULATOR"/>
    <property type="match status" value="1"/>
</dbReference>
<dbReference type="GO" id="GO:0000160">
    <property type="term" value="P:phosphorelay signal transduction system"/>
    <property type="evidence" value="ECO:0007669"/>
    <property type="project" value="InterPro"/>
</dbReference>
<keyword evidence="3 9" id="KW-0238">DNA-binding</keyword>
<dbReference type="CDD" id="cd17535">
    <property type="entry name" value="REC_NarL-like"/>
    <property type="match status" value="1"/>
</dbReference>
<dbReference type="InterPro" id="IPR001789">
    <property type="entry name" value="Sig_transdc_resp-reg_receiver"/>
</dbReference>
<accession>A0A3R8PKL0</accession>
<dbReference type="InterPro" id="IPR058245">
    <property type="entry name" value="NreC/VraR/RcsB-like_REC"/>
</dbReference>
<sequence length="224" mass="24385">MPNAHPIRVIVVDDDPLVRSSLRLYFSSDEDIVVVGEAANGSEAVDLIERHLVDVVMADIHMPEMDGLTLLDRVRARSNPPVFIGMTALDSDETMLHILSHGGHGYVLKSSEPQFLIQAVKDAYKGGTTVSPQPASRLMQHLPQNRGSVDVKKVDLNETEELVLSLLCEGLSNSDISKRSGFSEATVKKYVSSLFERFNATSRLSLAVNALNSGFTPRPDAGDA</sequence>
<dbReference type="SMART" id="SM00421">
    <property type="entry name" value="HTH_LUXR"/>
    <property type="match status" value="1"/>
</dbReference>
<comment type="caution">
    <text evidence="9">The sequence shown here is derived from an EMBL/GenBank/DDBJ whole genome shotgun (WGS) entry which is preliminary data.</text>
</comment>
<keyword evidence="4" id="KW-0804">Transcription</keyword>
<dbReference type="Gene3D" id="3.40.50.2300">
    <property type="match status" value="1"/>
</dbReference>
<dbReference type="Pfam" id="PF00196">
    <property type="entry name" value="GerE"/>
    <property type="match status" value="1"/>
</dbReference>
<proteinExistence type="predicted"/>
<organism evidence="9 11">
    <name type="scientific">Corynebacterium bovis</name>
    <dbReference type="NCBI Taxonomy" id="36808"/>
    <lineage>
        <taxon>Bacteria</taxon>
        <taxon>Bacillati</taxon>
        <taxon>Actinomycetota</taxon>
        <taxon>Actinomycetes</taxon>
        <taxon>Mycobacteriales</taxon>
        <taxon>Corynebacteriaceae</taxon>
        <taxon>Corynebacterium</taxon>
    </lineage>
</organism>
<dbReference type="GO" id="GO:0003677">
    <property type="term" value="F:DNA binding"/>
    <property type="evidence" value="ECO:0007669"/>
    <property type="project" value="UniProtKB-KW"/>
</dbReference>
<evidence type="ECO:0000256" key="4">
    <source>
        <dbReference type="ARBA" id="ARBA00023163"/>
    </source>
</evidence>
<reference evidence="10 11" key="1">
    <citation type="submission" date="2018-01" db="EMBL/GenBank/DDBJ databases">
        <title>Twenty Corynebacterium bovis Genomes.</title>
        <authorList>
            <person name="Gulvik C.A."/>
        </authorList>
    </citation>
    <scope>NUCLEOTIDE SEQUENCE [LARGE SCALE GENOMIC DNA]</scope>
    <source>
        <strain evidence="9 11">16-2004</strain>
        <strain evidence="8 10">F6900</strain>
    </source>
</reference>
<dbReference type="Pfam" id="PF00072">
    <property type="entry name" value="Response_reg"/>
    <property type="match status" value="1"/>
</dbReference>
<dbReference type="CDD" id="cd06170">
    <property type="entry name" value="LuxR_C_like"/>
    <property type="match status" value="1"/>
</dbReference>
<dbReference type="SUPFAM" id="SSF46894">
    <property type="entry name" value="C-terminal effector domain of the bipartite response regulators"/>
    <property type="match status" value="1"/>
</dbReference>
<dbReference type="GO" id="GO:0006355">
    <property type="term" value="P:regulation of DNA-templated transcription"/>
    <property type="evidence" value="ECO:0007669"/>
    <property type="project" value="InterPro"/>
</dbReference>
<keyword evidence="1 5" id="KW-0597">Phosphoprotein</keyword>
<evidence type="ECO:0000256" key="5">
    <source>
        <dbReference type="PROSITE-ProRule" id="PRU00169"/>
    </source>
</evidence>
<evidence type="ECO:0000259" key="7">
    <source>
        <dbReference type="PROSITE" id="PS50110"/>
    </source>
</evidence>
<dbReference type="EMBL" id="PQNK01000007">
    <property type="protein sequence ID" value="RRO86739.1"/>
    <property type="molecule type" value="Genomic_DNA"/>
</dbReference>
<evidence type="ECO:0000256" key="2">
    <source>
        <dbReference type="ARBA" id="ARBA00023015"/>
    </source>
</evidence>
<dbReference type="Proteomes" id="UP000278422">
    <property type="component" value="Unassembled WGS sequence"/>
</dbReference>
<dbReference type="EMBL" id="PQNQ01000021">
    <property type="protein sequence ID" value="RRQ03252.1"/>
    <property type="molecule type" value="Genomic_DNA"/>
</dbReference>
<evidence type="ECO:0000256" key="3">
    <source>
        <dbReference type="ARBA" id="ARBA00023125"/>
    </source>
</evidence>
<dbReference type="InterPro" id="IPR000792">
    <property type="entry name" value="Tscrpt_reg_LuxR_C"/>
</dbReference>
<dbReference type="PANTHER" id="PTHR43214:SF24">
    <property type="entry name" value="TRANSCRIPTIONAL REGULATORY PROTEIN NARL-RELATED"/>
    <property type="match status" value="1"/>
</dbReference>
<evidence type="ECO:0000256" key="1">
    <source>
        <dbReference type="ARBA" id="ARBA00022553"/>
    </source>
</evidence>
<feature type="domain" description="HTH luxR-type" evidence="6">
    <location>
        <begin position="149"/>
        <end position="214"/>
    </location>
</feature>
<dbReference type="AlphaFoldDB" id="A0A3R8PKL0"/>
<feature type="domain" description="Response regulatory" evidence="7">
    <location>
        <begin position="8"/>
        <end position="124"/>
    </location>
</feature>
<dbReference type="PROSITE" id="PS50043">
    <property type="entry name" value="HTH_LUXR_2"/>
    <property type="match status" value="1"/>
</dbReference>
<dbReference type="SMART" id="SM00448">
    <property type="entry name" value="REC"/>
    <property type="match status" value="1"/>
</dbReference>
<dbReference type="SUPFAM" id="SSF52172">
    <property type="entry name" value="CheY-like"/>
    <property type="match status" value="1"/>
</dbReference>
<dbReference type="Proteomes" id="UP000276526">
    <property type="component" value="Unassembled WGS sequence"/>
</dbReference>
<evidence type="ECO:0000313" key="11">
    <source>
        <dbReference type="Proteomes" id="UP000278422"/>
    </source>
</evidence>
<keyword evidence="2" id="KW-0805">Transcription regulation</keyword>
<dbReference type="RefSeq" id="WP_043362644.1">
    <property type="nucleotide sequence ID" value="NZ_CP066067.1"/>
</dbReference>
<dbReference type="InterPro" id="IPR039420">
    <property type="entry name" value="WalR-like"/>
</dbReference>
<dbReference type="InterPro" id="IPR016032">
    <property type="entry name" value="Sig_transdc_resp-reg_C-effctor"/>
</dbReference>
<keyword evidence="11" id="KW-1185">Reference proteome</keyword>
<name>A0A3R8PKL0_9CORY</name>
<evidence type="ECO:0000259" key="6">
    <source>
        <dbReference type="PROSITE" id="PS50043"/>
    </source>
</evidence>
<feature type="modified residue" description="4-aspartylphosphate" evidence="5">
    <location>
        <position position="59"/>
    </location>
</feature>